<name>A0A926NT97_9SPHI</name>
<dbReference type="AlphaFoldDB" id="A0A926NT97"/>
<organism evidence="1 2">
    <name type="scientific">Mucilaginibacter glaciei</name>
    <dbReference type="NCBI Taxonomy" id="2772109"/>
    <lineage>
        <taxon>Bacteria</taxon>
        <taxon>Pseudomonadati</taxon>
        <taxon>Bacteroidota</taxon>
        <taxon>Sphingobacteriia</taxon>
        <taxon>Sphingobacteriales</taxon>
        <taxon>Sphingobacteriaceae</taxon>
        <taxon>Mucilaginibacter</taxon>
    </lineage>
</organism>
<keyword evidence="2" id="KW-1185">Reference proteome</keyword>
<dbReference type="InterPro" id="IPR046167">
    <property type="entry name" value="DUF6169"/>
</dbReference>
<evidence type="ECO:0000313" key="2">
    <source>
        <dbReference type="Proteomes" id="UP000619078"/>
    </source>
</evidence>
<accession>A0A926NT97</accession>
<protein>
    <submittedName>
        <fullName evidence="1">Uncharacterized protein</fullName>
    </submittedName>
</protein>
<reference evidence="1" key="1">
    <citation type="submission" date="2020-09" db="EMBL/GenBank/DDBJ databases">
        <title>Novel species of Mucilaginibacter isolated from a glacier on the Tibetan Plateau.</title>
        <authorList>
            <person name="Liu Q."/>
            <person name="Xin Y.-H."/>
        </authorList>
    </citation>
    <scope>NUCLEOTIDE SEQUENCE</scope>
    <source>
        <strain evidence="1">ZB1P21</strain>
    </source>
</reference>
<dbReference type="Pfam" id="PF19666">
    <property type="entry name" value="DUF6169"/>
    <property type="match status" value="1"/>
</dbReference>
<dbReference type="EMBL" id="JACWMX010000006">
    <property type="protein sequence ID" value="MBD1394607.1"/>
    <property type="molecule type" value="Genomic_DNA"/>
</dbReference>
<comment type="caution">
    <text evidence="1">The sequence shown here is derived from an EMBL/GenBank/DDBJ whole genome shotgun (WGS) entry which is preliminary data.</text>
</comment>
<proteinExistence type="predicted"/>
<sequence length="143" mass="16466">MDEYTGYVNNYPLLLQKGYAFGFHKKKFNADSKNKNDELVASTIYKICLDFLQEQGIETVLLYHCDANDGKQACRNKLFNKWSDTIVKANTIVKHSIEVVIGDDTDNKKEMYLGFLTLNENPLIEEIKTEFNDFSINLIAPKE</sequence>
<gene>
    <name evidence="1" type="ORF">IDJ76_15960</name>
</gene>
<dbReference type="Proteomes" id="UP000619078">
    <property type="component" value="Unassembled WGS sequence"/>
</dbReference>
<evidence type="ECO:0000313" key="1">
    <source>
        <dbReference type="EMBL" id="MBD1394607.1"/>
    </source>
</evidence>
<dbReference type="RefSeq" id="WP_191164344.1">
    <property type="nucleotide sequence ID" value="NZ_JACWMX010000006.1"/>
</dbReference>